<sequence length="425" mass="44668">MIAAVRQGDIAAFGILYERHLTSAKRAASYLARTPAEREDLVAEAFTRVLRILREGRGPVEEFRPYLLVTLRNTAIHSATRGLPVALYADLPDSIVVAEDGGDPVIDRWNAGLAATAFASLPERWRVVLWHTEVEKESPAQIATLLGMRPNSVAALAYRAREGLRQAYLRMHDGSTPRPQCAQTVKKLAGFVRGNLPSPLSDKIGRHLAECRDCRARAEVLTSINSEIAGLIAPLVLGAPLAAAYLQATPAVVTAAIAAAESGLTGLTTGVLAMKATVLKAGAAALVAVTALTTTAAGPALVPAREPTRIRVVDGERTATLTVPTPPTPTVLPPLPTIGIDAETAKKTGNGTPNRGPDANASENRNTNGNGPETISRPWPKDSPPETGKGKSPTTKPGKGHGRGKKPQHSTRDHPPTGGQAGRGS</sequence>
<gene>
    <name evidence="9" type="ORF">BLA60_32885</name>
</gene>
<feature type="domain" description="RNA polymerase sigma factor 70 region 4 type 2" evidence="8">
    <location>
        <begin position="116"/>
        <end position="162"/>
    </location>
</feature>
<evidence type="ECO:0000259" key="8">
    <source>
        <dbReference type="Pfam" id="PF08281"/>
    </source>
</evidence>
<evidence type="ECO:0008006" key="11">
    <source>
        <dbReference type="Google" id="ProtNLM"/>
    </source>
</evidence>
<keyword evidence="10" id="KW-1185">Reference proteome</keyword>
<feature type="compositionally biased region" description="Low complexity" evidence="6">
    <location>
        <begin position="385"/>
        <end position="397"/>
    </location>
</feature>
<dbReference type="Gene3D" id="1.10.1740.10">
    <property type="match status" value="1"/>
</dbReference>
<feature type="region of interest" description="Disordered" evidence="6">
    <location>
        <begin position="342"/>
        <end position="425"/>
    </location>
</feature>
<dbReference type="GO" id="GO:0016987">
    <property type="term" value="F:sigma factor activity"/>
    <property type="evidence" value="ECO:0007669"/>
    <property type="project" value="UniProtKB-KW"/>
</dbReference>
<evidence type="ECO:0000259" key="7">
    <source>
        <dbReference type="Pfam" id="PF04542"/>
    </source>
</evidence>
<dbReference type="Pfam" id="PF08281">
    <property type="entry name" value="Sigma70_r4_2"/>
    <property type="match status" value="1"/>
</dbReference>
<evidence type="ECO:0000313" key="9">
    <source>
        <dbReference type="EMBL" id="OLF06138.1"/>
    </source>
</evidence>
<evidence type="ECO:0000313" key="10">
    <source>
        <dbReference type="Proteomes" id="UP000185696"/>
    </source>
</evidence>
<dbReference type="InterPro" id="IPR036388">
    <property type="entry name" value="WH-like_DNA-bd_sf"/>
</dbReference>
<dbReference type="RefSeq" id="WP_075136946.1">
    <property type="nucleotide sequence ID" value="NZ_MSIF01000023.1"/>
</dbReference>
<evidence type="ECO:0000256" key="2">
    <source>
        <dbReference type="ARBA" id="ARBA00023015"/>
    </source>
</evidence>
<evidence type="ECO:0000256" key="6">
    <source>
        <dbReference type="SAM" id="MobiDB-lite"/>
    </source>
</evidence>
<dbReference type="PANTHER" id="PTHR43133">
    <property type="entry name" value="RNA POLYMERASE ECF-TYPE SIGMA FACTO"/>
    <property type="match status" value="1"/>
</dbReference>
<keyword evidence="5" id="KW-0804">Transcription</keyword>
<comment type="similarity">
    <text evidence="1">Belongs to the sigma-70 factor family. ECF subfamily.</text>
</comment>
<dbReference type="SUPFAM" id="SSF88946">
    <property type="entry name" value="Sigma2 domain of RNA polymerase sigma factors"/>
    <property type="match status" value="1"/>
</dbReference>
<dbReference type="InterPro" id="IPR007627">
    <property type="entry name" value="RNA_pol_sigma70_r2"/>
</dbReference>
<evidence type="ECO:0000256" key="3">
    <source>
        <dbReference type="ARBA" id="ARBA00023082"/>
    </source>
</evidence>
<evidence type="ECO:0000256" key="5">
    <source>
        <dbReference type="ARBA" id="ARBA00023163"/>
    </source>
</evidence>
<dbReference type="InterPro" id="IPR013325">
    <property type="entry name" value="RNA_pol_sigma_r2"/>
</dbReference>
<dbReference type="InterPro" id="IPR013249">
    <property type="entry name" value="RNA_pol_sigma70_r4_t2"/>
</dbReference>
<dbReference type="AlphaFoldDB" id="A0A7Z1AV95"/>
<keyword evidence="2" id="KW-0805">Transcription regulation</keyword>
<feature type="compositionally biased region" description="Basic residues" evidence="6">
    <location>
        <begin position="398"/>
        <end position="409"/>
    </location>
</feature>
<dbReference type="EMBL" id="MSIF01000023">
    <property type="protein sequence ID" value="OLF06138.1"/>
    <property type="molecule type" value="Genomic_DNA"/>
</dbReference>
<dbReference type="GO" id="GO:0003677">
    <property type="term" value="F:DNA binding"/>
    <property type="evidence" value="ECO:0007669"/>
    <property type="project" value="UniProtKB-KW"/>
</dbReference>
<accession>A0A7Z1AV95</accession>
<comment type="caution">
    <text evidence="9">The sequence shown here is derived from an EMBL/GenBank/DDBJ whole genome shotgun (WGS) entry which is preliminary data.</text>
</comment>
<feature type="compositionally biased region" description="Polar residues" evidence="6">
    <location>
        <begin position="361"/>
        <end position="373"/>
    </location>
</feature>
<dbReference type="NCBIfam" id="TIGR02937">
    <property type="entry name" value="sigma70-ECF"/>
    <property type="match status" value="1"/>
</dbReference>
<reference evidence="9 10" key="1">
    <citation type="submission" date="2016-12" db="EMBL/GenBank/DDBJ databases">
        <title>The draft genome sequence of Actinophytocola xinjiangensis.</title>
        <authorList>
            <person name="Wang W."/>
            <person name="Yuan L."/>
        </authorList>
    </citation>
    <scope>NUCLEOTIDE SEQUENCE [LARGE SCALE GENOMIC DNA]</scope>
    <source>
        <strain evidence="9 10">CGMCC 4.4663</strain>
    </source>
</reference>
<keyword evidence="4" id="KW-0238">DNA-binding</keyword>
<proteinExistence type="inferred from homology"/>
<keyword evidence="3" id="KW-0731">Sigma factor</keyword>
<dbReference type="PANTHER" id="PTHR43133:SF8">
    <property type="entry name" value="RNA POLYMERASE SIGMA FACTOR HI_1459-RELATED"/>
    <property type="match status" value="1"/>
</dbReference>
<dbReference type="InterPro" id="IPR039425">
    <property type="entry name" value="RNA_pol_sigma-70-like"/>
</dbReference>
<feature type="domain" description="RNA polymerase sigma-70 region 2" evidence="7">
    <location>
        <begin position="16"/>
        <end position="79"/>
    </location>
</feature>
<dbReference type="Pfam" id="PF04542">
    <property type="entry name" value="Sigma70_r2"/>
    <property type="match status" value="1"/>
</dbReference>
<dbReference type="GO" id="GO:0006352">
    <property type="term" value="P:DNA-templated transcription initiation"/>
    <property type="evidence" value="ECO:0007669"/>
    <property type="project" value="InterPro"/>
</dbReference>
<evidence type="ECO:0000256" key="1">
    <source>
        <dbReference type="ARBA" id="ARBA00010641"/>
    </source>
</evidence>
<organism evidence="9 10">
    <name type="scientific">Actinophytocola xinjiangensis</name>
    <dbReference type="NCBI Taxonomy" id="485602"/>
    <lineage>
        <taxon>Bacteria</taxon>
        <taxon>Bacillati</taxon>
        <taxon>Actinomycetota</taxon>
        <taxon>Actinomycetes</taxon>
        <taxon>Pseudonocardiales</taxon>
        <taxon>Pseudonocardiaceae</taxon>
    </lineage>
</organism>
<name>A0A7Z1AV95_9PSEU</name>
<dbReference type="InterPro" id="IPR014284">
    <property type="entry name" value="RNA_pol_sigma-70_dom"/>
</dbReference>
<evidence type="ECO:0000256" key="4">
    <source>
        <dbReference type="ARBA" id="ARBA00023125"/>
    </source>
</evidence>
<dbReference type="Proteomes" id="UP000185696">
    <property type="component" value="Unassembled WGS sequence"/>
</dbReference>
<dbReference type="SUPFAM" id="SSF88659">
    <property type="entry name" value="Sigma3 and sigma4 domains of RNA polymerase sigma factors"/>
    <property type="match status" value="1"/>
</dbReference>
<dbReference type="Gene3D" id="1.10.10.10">
    <property type="entry name" value="Winged helix-like DNA-binding domain superfamily/Winged helix DNA-binding domain"/>
    <property type="match status" value="1"/>
</dbReference>
<protein>
    <recommendedName>
        <fullName evidence="11">RNA polymerase sigma factor (Sigma-70 family)</fullName>
    </recommendedName>
</protein>
<dbReference type="InterPro" id="IPR013324">
    <property type="entry name" value="RNA_pol_sigma_r3/r4-like"/>
</dbReference>